<organism evidence="2 3">
    <name type="scientific">Planctobacterium marinum</name>
    <dbReference type="NCBI Taxonomy" id="1631968"/>
    <lineage>
        <taxon>Bacteria</taxon>
        <taxon>Pseudomonadati</taxon>
        <taxon>Pseudomonadota</taxon>
        <taxon>Gammaproteobacteria</taxon>
        <taxon>Alteromonadales</taxon>
        <taxon>Alteromonadaceae</taxon>
        <taxon>Planctobacterium</taxon>
    </lineage>
</organism>
<dbReference type="Proteomes" id="UP001333710">
    <property type="component" value="Chromosome"/>
</dbReference>
<dbReference type="KEGG" id="pmaw:MACH26_07000"/>
<accession>A0AA48KR88</accession>
<proteinExistence type="predicted"/>
<dbReference type="Gene3D" id="3.40.630.30">
    <property type="match status" value="1"/>
</dbReference>
<dbReference type="InterPro" id="IPR051531">
    <property type="entry name" value="N-acetyltransferase"/>
</dbReference>
<name>A0AA48KR88_9ALTE</name>
<dbReference type="InterPro" id="IPR016181">
    <property type="entry name" value="Acyl_CoA_acyltransferase"/>
</dbReference>
<sequence length="169" mass="18947">MIIPTIETEKLSLVPPTLEAFCVYEGFYTDAEASKAYGGPITTEQVWARLKADIGSWYMLGFGVWVIQRKSDNNYIGTCGFWQGKEWPKELTWWVAPQGRGQGVATEASNAALLHAYNEFGWDTVETYMNDDNRAARALVEKLGGKKVKRAVFTDGLSRDIYQIPKPGL</sequence>
<dbReference type="Pfam" id="PF13302">
    <property type="entry name" value="Acetyltransf_3"/>
    <property type="match status" value="1"/>
</dbReference>
<evidence type="ECO:0000313" key="3">
    <source>
        <dbReference type="Proteomes" id="UP001333710"/>
    </source>
</evidence>
<dbReference type="PANTHER" id="PTHR43792">
    <property type="entry name" value="GNAT FAMILY, PUTATIVE (AFU_ORTHOLOGUE AFUA_3G00765)-RELATED-RELATED"/>
    <property type="match status" value="1"/>
</dbReference>
<keyword evidence="3" id="KW-1185">Reference proteome</keyword>
<dbReference type="RefSeq" id="WP_338291146.1">
    <property type="nucleotide sequence ID" value="NZ_AP027272.1"/>
</dbReference>
<evidence type="ECO:0000313" key="2">
    <source>
        <dbReference type="EMBL" id="BDX05179.1"/>
    </source>
</evidence>
<dbReference type="SUPFAM" id="SSF55729">
    <property type="entry name" value="Acyl-CoA N-acyltransferases (Nat)"/>
    <property type="match status" value="1"/>
</dbReference>
<gene>
    <name evidence="2" type="ORF">MACH26_07000</name>
</gene>
<dbReference type="PANTHER" id="PTHR43792:SF1">
    <property type="entry name" value="N-ACETYLTRANSFERASE DOMAIN-CONTAINING PROTEIN"/>
    <property type="match status" value="1"/>
</dbReference>
<reference evidence="2" key="1">
    <citation type="submission" date="2023-01" db="EMBL/GenBank/DDBJ databases">
        <title>Complete genome sequence of Planctobacterium marinum strain Dej080120_11.</title>
        <authorList>
            <person name="Ueki S."/>
            <person name="Maruyama F."/>
        </authorList>
    </citation>
    <scope>NUCLEOTIDE SEQUENCE</scope>
    <source>
        <strain evidence="2">Dej080120_11</strain>
    </source>
</reference>
<dbReference type="PROSITE" id="PS51186">
    <property type="entry name" value="GNAT"/>
    <property type="match status" value="1"/>
</dbReference>
<protein>
    <submittedName>
        <fullName evidence="2">N-acetyltransferase</fullName>
    </submittedName>
</protein>
<dbReference type="EMBL" id="AP027272">
    <property type="protein sequence ID" value="BDX05179.1"/>
    <property type="molecule type" value="Genomic_DNA"/>
</dbReference>
<feature type="domain" description="N-acetyltransferase" evidence="1">
    <location>
        <begin position="11"/>
        <end position="167"/>
    </location>
</feature>
<dbReference type="InterPro" id="IPR000182">
    <property type="entry name" value="GNAT_dom"/>
</dbReference>
<dbReference type="AlphaFoldDB" id="A0AA48KR88"/>
<evidence type="ECO:0000259" key="1">
    <source>
        <dbReference type="PROSITE" id="PS51186"/>
    </source>
</evidence>
<dbReference type="GO" id="GO:0016747">
    <property type="term" value="F:acyltransferase activity, transferring groups other than amino-acyl groups"/>
    <property type="evidence" value="ECO:0007669"/>
    <property type="project" value="InterPro"/>
</dbReference>